<dbReference type="Pfam" id="PF00106">
    <property type="entry name" value="adh_short"/>
    <property type="match status" value="1"/>
</dbReference>
<evidence type="ECO:0000313" key="4">
    <source>
        <dbReference type="Proteomes" id="UP000286598"/>
    </source>
</evidence>
<dbReference type="GO" id="GO:0016020">
    <property type="term" value="C:membrane"/>
    <property type="evidence" value="ECO:0007669"/>
    <property type="project" value="TreeGrafter"/>
</dbReference>
<accession>A0A415GG58</accession>
<keyword evidence="4" id="KW-1185">Reference proteome</keyword>
<dbReference type="Gene3D" id="3.40.50.720">
    <property type="entry name" value="NAD(P)-binding Rossmann-like Domain"/>
    <property type="match status" value="1"/>
</dbReference>
<evidence type="ECO:0000256" key="2">
    <source>
        <dbReference type="ARBA" id="ARBA00023002"/>
    </source>
</evidence>
<gene>
    <name evidence="3" type="ORF">DW060_11270</name>
</gene>
<organism evidence="3 4">
    <name type="scientific">Leyella stercorea</name>
    <dbReference type="NCBI Taxonomy" id="363265"/>
    <lineage>
        <taxon>Bacteria</taxon>
        <taxon>Pseudomonadati</taxon>
        <taxon>Bacteroidota</taxon>
        <taxon>Bacteroidia</taxon>
        <taxon>Bacteroidales</taxon>
        <taxon>Prevotellaceae</taxon>
        <taxon>Leyella</taxon>
    </lineage>
</organism>
<sequence length="260" mass="28937">MFYSLRTRAVFNGQALTLHKKYSMNILIIGATSGIGKALFLKYANADNRIGIVGRRTNLLNELSQQYPSKTIVSKADVTNLNETEQAINTLLKEFGHLDLAIVCAGVGDINATLDYAIERPAIDTNVVGWTYVIDRLYCIFEQQGYGHLVAITSAGGLRGEPAAPAYSATKAYQINYMEAIRKKAFRNGGCITVTDVRPGLVDTAMAKGEGLFWVMSVEKVATQIISAISRKKSKVYVTKRWHRLALLYRILPFYIFKRL</sequence>
<dbReference type="AlphaFoldDB" id="A0A415GG58"/>
<protein>
    <submittedName>
        <fullName evidence="3">SDR family NAD(P)-dependent oxidoreductase</fullName>
    </submittedName>
</protein>
<dbReference type="InterPro" id="IPR002347">
    <property type="entry name" value="SDR_fam"/>
</dbReference>
<dbReference type="PRINTS" id="PR00081">
    <property type="entry name" value="GDHRDH"/>
</dbReference>
<dbReference type="GO" id="GO:0016491">
    <property type="term" value="F:oxidoreductase activity"/>
    <property type="evidence" value="ECO:0007669"/>
    <property type="project" value="UniProtKB-KW"/>
</dbReference>
<keyword evidence="2" id="KW-0560">Oxidoreductase</keyword>
<dbReference type="PANTHER" id="PTHR44196:SF3">
    <property type="entry name" value="SHORT CHAIN DEHYDROGENASE FAMILY PROTEIN"/>
    <property type="match status" value="1"/>
</dbReference>
<reference evidence="3 4" key="1">
    <citation type="submission" date="2018-08" db="EMBL/GenBank/DDBJ databases">
        <title>A genome reference for cultivated species of the human gut microbiota.</title>
        <authorList>
            <person name="Zou Y."/>
            <person name="Xue W."/>
            <person name="Luo G."/>
        </authorList>
    </citation>
    <scope>NUCLEOTIDE SEQUENCE [LARGE SCALE GENOMIC DNA]</scope>
    <source>
        <strain evidence="3 4">AF42-9</strain>
    </source>
</reference>
<proteinExistence type="inferred from homology"/>
<comment type="caution">
    <text evidence="3">The sequence shown here is derived from an EMBL/GenBank/DDBJ whole genome shotgun (WGS) entry which is preliminary data.</text>
</comment>
<dbReference type="Proteomes" id="UP000286598">
    <property type="component" value="Unassembled WGS sequence"/>
</dbReference>
<dbReference type="OrthoDB" id="822355at2"/>
<dbReference type="SUPFAM" id="SSF51735">
    <property type="entry name" value="NAD(P)-binding Rossmann-fold domains"/>
    <property type="match status" value="1"/>
</dbReference>
<comment type="similarity">
    <text evidence="1">Belongs to the short-chain dehydrogenases/reductases (SDR) family.</text>
</comment>
<dbReference type="EMBL" id="QRNO01000072">
    <property type="protein sequence ID" value="RHK48096.1"/>
    <property type="molecule type" value="Genomic_DNA"/>
</dbReference>
<name>A0A415GG58_9BACT</name>
<evidence type="ECO:0000256" key="1">
    <source>
        <dbReference type="ARBA" id="ARBA00006484"/>
    </source>
</evidence>
<dbReference type="InterPro" id="IPR036291">
    <property type="entry name" value="NAD(P)-bd_dom_sf"/>
</dbReference>
<evidence type="ECO:0000313" key="3">
    <source>
        <dbReference type="EMBL" id="RHK48096.1"/>
    </source>
</evidence>
<dbReference type="PANTHER" id="PTHR44196">
    <property type="entry name" value="DEHYDROGENASE/REDUCTASE SDR FAMILY MEMBER 7B"/>
    <property type="match status" value="1"/>
</dbReference>